<feature type="transmembrane region" description="Helical" evidence="2">
    <location>
        <begin position="224"/>
        <end position="242"/>
    </location>
</feature>
<evidence type="ECO:0000256" key="2">
    <source>
        <dbReference type="SAM" id="Phobius"/>
    </source>
</evidence>
<keyword evidence="2" id="KW-1133">Transmembrane helix</keyword>
<feature type="transmembrane region" description="Helical" evidence="2">
    <location>
        <begin position="27"/>
        <end position="47"/>
    </location>
</feature>
<dbReference type="InParanoid" id="I7MFF8"/>
<dbReference type="EMBL" id="GG662514">
    <property type="protein sequence ID" value="EAR83916.2"/>
    <property type="molecule type" value="Genomic_DNA"/>
</dbReference>
<feature type="transmembrane region" description="Helical" evidence="2">
    <location>
        <begin position="125"/>
        <end position="145"/>
    </location>
</feature>
<keyword evidence="4" id="KW-1185">Reference proteome</keyword>
<name>I7MFF8_TETTS</name>
<dbReference type="PANTHER" id="PTHR31600">
    <property type="entry name" value="TINY MACROCYSTS PROTEIN B-RELATED"/>
    <property type="match status" value="1"/>
</dbReference>
<evidence type="ECO:0000313" key="4">
    <source>
        <dbReference type="Proteomes" id="UP000009168"/>
    </source>
</evidence>
<feature type="transmembrane region" description="Helical" evidence="2">
    <location>
        <begin position="157"/>
        <end position="180"/>
    </location>
</feature>
<feature type="transmembrane region" description="Helical" evidence="2">
    <location>
        <begin position="79"/>
        <end position="104"/>
    </location>
</feature>
<feature type="coiled-coil region" evidence="1">
    <location>
        <begin position="746"/>
        <end position="773"/>
    </location>
</feature>
<evidence type="ECO:0000256" key="1">
    <source>
        <dbReference type="SAM" id="Coils"/>
    </source>
</evidence>
<keyword evidence="1" id="KW-0175">Coiled coil</keyword>
<dbReference type="PANTHER" id="PTHR31600:SF2">
    <property type="entry name" value="GAMETE ENRICHED GENE 10 PROTEIN-RELATED"/>
    <property type="match status" value="1"/>
</dbReference>
<keyword evidence="2" id="KW-0472">Membrane</keyword>
<sequence>MKEIRFVFQKFYVLKLQKIFYIKKQGLYLPLLLLVLQPIQLLAVAILNKKISQKNENPSNASTFEQYRFFQLVLGNDQIFNSVVSFICLSINIIIISYLILKFSIFIFESFQKIKKPNSTLSKPYISFIYQVYEAIAQFIIYAYLPSLNIPIIYFSLFHNSISILGYINTFSTFYISIILCDCDYNYSTDVQQDILARPYHFSQIILQLSQCICLLLSCIIQNYSFYFVITYQAADLLIFYLYRQYNQVIASKFYLFSQLTCLLININCMFKNDMIDLNSSQFIVLLAQFCFVYKVIEKIFQKRNNDLMESYFSLTNDDELEWRQLDQIIKANILDKKDLNSIQQRQILIISLISNLGFNQANPNQEEKLEIEDQNLFKSDEWLLDQLNQQILKKFQTKKKNQPVDFFLTYFVFLIQRNRNYILYLIESQKMEKHHHLSFKQKQIFSQINKLFTKEKMILERTQGNSSPFSKYLLEQIQFSNQAFALKEKMNQTIIQKLHLVAYLHEKEIDSQQLLKILEPLQNNIIEIRQSFKLLYYENRCSKELIQLQQLYQEYLSFSANDIPITKPIEIDQRHIAKSTSISNCIIFANPEKNNVWTIKKASSGIQSIFQIPDHELLNQDITILMPHVFRNQHYQYLNDFMNKDSYKTNIDDHSSLLLFGQNMHGYIFPITLEVRVNYQIQEEQSIFGLVAQISQLQLNQEFILFNQQSLQLYGITKNLSYTLFKKVKLIQSLKLSQIFPFMKKNELQNSKQEVSNKIQIAQQNEQQHTKEESINEETNFKYNFDEMEKQNLKSSSFLAILRKQKYKKAHLSKQKLKEEVIQSQILSKDYYFYLVNFEIKNLNHKYHQDVSIFKISNLNQLNIFKDAYQIVPYIVQNFLFYENLLGATVLKEIISELTYICGFQDIDQYSLDSKISYGVLPFEDTSNYLKFGSQNSPDENTKHSLERKMSNLMKSSIESTLKFENIIKNKEGSQKNNSFLISKNTDQDTQNYYSKHLIQESFGKNCKQEAENDNNNRFLISSDRSIKIDINTLQNNNHSDGRGLILSPKNTNLNSTLVDVQEEDNLMIMSGNREKSKSLFSQEFAFTKQRPSNFKIYSSVIKETDEYNNQIEQEVQSPRQSNIYVKEQQLIESITNLKNQLPMSTSNKLLSHQLSQNNIHYNKVYQKKKFNLNMSKQLKQEQNSQKKLNSIDNDLRKNLKEVQSTNSKTSTSSSQKKGLQQILTKNKFPQIIKIVNYIGVICYLIIILLLILQYVLSIQKINLNKTDQDNFPFLVDYQNYIFDIIKYMNILYIYNRTNPPDLFQMTPDRRQKLVNESTVLSQSYFTSMYGMLSDMTGADSQLDLFQLLRSNYINFTIEYLYPPQKLSGTSSKSTSIQDFQRLMTIQQAMIFSQNNAFRYINNLPAHIPEYYHLINSIQISKKLQGFYQQINDSGVNDTNNVKNYLTTIISIVISIMSICIFIINPIYALIQTKRDDTLFLFGTFSSIQLQQITDKLNTYLSQNLTSKKSIKSNFDMMKTQNFIKDQNKQNYNKSIQSNSSNRMCISQISKLPKCNIKINLMLVVIFILAAIIPILALMNTLQFFNEQIATINAVYLLHKFQFQGTQLIAISYFCLTLKLFPNESNIDESLFFDYLTFAYQSSQNGLTDLQTLSNDSQLREEYDSSMYDKFVAPLLKTNTFKNMDDFPQYQYDLEEGVLEECREISQSNLLRGIYLDYNQYLSEFNLLYTFLTQTDKSNAQQQLNQISKDFDIYQVTISERCLMGASDMIHAFIKVQYKNKYNQIKIQQIIFLISQITLLTFLMVFGWFKLSYFFSKQIINTQKYLQVININILVENQYVIAFVKKNIKM</sequence>
<dbReference type="RefSeq" id="XP_001031579.2">
    <property type="nucleotide sequence ID" value="XM_001031579.2"/>
</dbReference>
<gene>
    <name evidence="3" type="ORF">TTHERM_00773260</name>
</gene>
<dbReference type="GeneID" id="7830234"/>
<dbReference type="InterPro" id="IPR052994">
    <property type="entry name" value="Tiny_macrocysts_regulators"/>
</dbReference>
<accession>I7MFF8</accession>
<feature type="transmembrane region" description="Helical" evidence="2">
    <location>
        <begin position="1446"/>
        <end position="1472"/>
    </location>
</feature>
<reference evidence="4" key="1">
    <citation type="journal article" date="2006" name="PLoS Biol.">
        <title>Macronuclear genome sequence of the ciliate Tetrahymena thermophila, a model eukaryote.</title>
        <authorList>
            <person name="Eisen J.A."/>
            <person name="Coyne R.S."/>
            <person name="Wu M."/>
            <person name="Wu D."/>
            <person name="Thiagarajan M."/>
            <person name="Wortman J.R."/>
            <person name="Badger J.H."/>
            <person name="Ren Q."/>
            <person name="Amedeo P."/>
            <person name="Jones K.M."/>
            <person name="Tallon L.J."/>
            <person name="Delcher A.L."/>
            <person name="Salzberg S.L."/>
            <person name="Silva J.C."/>
            <person name="Haas B.J."/>
            <person name="Majoros W.H."/>
            <person name="Farzad M."/>
            <person name="Carlton J.M."/>
            <person name="Smith R.K. Jr."/>
            <person name="Garg J."/>
            <person name="Pearlman R.E."/>
            <person name="Karrer K.M."/>
            <person name="Sun L."/>
            <person name="Manning G."/>
            <person name="Elde N.C."/>
            <person name="Turkewitz A.P."/>
            <person name="Asai D.J."/>
            <person name="Wilkes D.E."/>
            <person name="Wang Y."/>
            <person name="Cai H."/>
            <person name="Collins K."/>
            <person name="Stewart B.A."/>
            <person name="Lee S.R."/>
            <person name="Wilamowska K."/>
            <person name="Weinberg Z."/>
            <person name="Ruzzo W.L."/>
            <person name="Wloga D."/>
            <person name="Gaertig J."/>
            <person name="Frankel J."/>
            <person name="Tsao C.-C."/>
            <person name="Gorovsky M.A."/>
            <person name="Keeling P.J."/>
            <person name="Waller R.F."/>
            <person name="Patron N.J."/>
            <person name="Cherry J.M."/>
            <person name="Stover N.A."/>
            <person name="Krieger C.J."/>
            <person name="del Toro C."/>
            <person name="Ryder H.F."/>
            <person name="Williamson S.C."/>
            <person name="Barbeau R.A."/>
            <person name="Hamilton E.P."/>
            <person name="Orias E."/>
        </authorList>
    </citation>
    <scope>NUCLEOTIDE SEQUENCE [LARGE SCALE GENOMIC DNA]</scope>
    <source>
        <strain evidence="4">SB210</strain>
    </source>
</reference>
<organism evidence="3 4">
    <name type="scientific">Tetrahymena thermophila (strain SB210)</name>
    <dbReference type="NCBI Taxonomy" id="312017"/>
    <lineage>
        <taxon>Eukaryota</taxon>
        <taxon>Sar</taxon>
        <taxon>Alveolata</taxon>
        <taxon>Ciliophora</taxon>
        <taxon>Intramacronucleata</taxon>
        <taxon>Oligohymenophorea</taxon>
        <taxon>Hymenostomatida</taxon>
        <taxon>Tetrahymenina</taxon>
        <taxon>Tetrahymenidae</taxon>
        <taxon>Tetrahymena</taxon>
    </lineage>
</organism>
<feature type="transmembrane region" description="Helical" evidence="2">
    <location>
        <begin position="1560"/>
        <end position="1580"/>
    </location>
</feature>
<feature type="transmembrane region" description="Helical" evidence="2">
    <location>
        <begin position="1791"/>
        <end position="1810"/>
    </location>
</feature>
<dbReference type="KEGG" id="tet:TTHERM_00773260"/>
<dbReference type="Proteomes" id="UP000009168">
    <property type="component" value="Unassembled WGS sequence"/>
</dbReference>
<protein>
    <submittedName>
        <fullName evidence="3">Transmembrane protein, putative</fullName>
    </submittedName>
</protein>
<feature type="transmembrane region" description="Helical" evidence="2">
    <location>
        <begin position="1236"/>
        <end position="1258"/>
    </location>
</feature>
<keyword evidence="2 3" id="KW-0812">Transmembrane</keyword>
<proteinExistence type="predicted"/>
<evidence type="ECO:0000313" key="3">
    <source>
        <dbReference type="EMBL" id="EAR83916.2"/>
    </source>
</evidence>